<dbReference type="InterPro" id="IPR057670">
    <property type="entry name" value="SH3_retrovirus"/>
</dbReference>
<dbReference type="InterPro" id="IPR039537">
    <property type="entry name" value="Retrotran_Ty1/copia-like"/>
</dbReference>
<keyword evidence="2" id="KW-0479">Metal-binding</keyword>
<dbReference type="SUPFAM" id="SSF53098">
    <property type="entry name" value="Ribonuclease H-like"/>
    <property type="match status" value="1"/>
</dbReference>
<dbReference type="InterPro" id="IPR013103">
    <property type="entry name" value="RVT_2"/>
</dbReference>
<keyword evidence="3" id="KW-0378">Hydrolase</keyword>
<evidence type="ECO:0000256" key="2">
    <source>
        <dbReference type="ARBA" id="ARBA00022723"/>
    </source>
</evidence>
<dbReference type="Pfam" id="PF22936">
    <property type="entry name" value="Pol_BBD"/>
    <property type="match status" value="1"/>
</dbReference>
<dbReference type="PROSITE" id="PS50994">
    <property type="entry name" value="INTEGRASE"/>
    <property type="match status" value="1"/>
</dbReference>
<dbReference type="InterPro" id="IPR054722">
    <property type="entry name" value="PolX-like_BBD"/>
</dbReference>
<dbReference type="GO" id="GO:0015074">
    <property type="term" value="P:DNA integration"/>
    <property type="evidence" value="ECO:0007669"/>
    <property type="project" value="InterPro"/>
</dbReference>
<evidence type="ECO:0000313" key="5">
    <source>
        <dbReference type="EMBL" id="BBH08959.1"/>
    </source>
</evidence>
<accession>A0A4Y1RX34</accession>
<dbReference type="GO" id="GO:0003676">
    <property type="term" value="F:nucleic acid binding"/>
    <property type="evidence" value="ECO:0007669"/>
    <property type="project" value="InterPro"/>
</dbReference>
<proteinExistence type="predicted"/>
<dbReference type="InterPro" id="IPR012337">
    <property type="entry name" value="RNaseH-like_sf"/>
</dbReference>
<organism evidence="5">
    <name type="scientific">Prunus dulcis</name>
    <name type="common">Almond</name>
    <name type="synonym">Amygdalus dulcis</name>
    <dbReference type="NCBI Taxonomy" id="3755"/>
    <lineage>
        <taxon>Eukaryota</taxon>
        <taxon>Viridiplantae</taxon>
        <taxon>Streptophyta</taxon>
        <taxon>Embryophyta</taxon>
        <taxon>Tracheophyta</taxon>
        <taxon>Spermatophyta</taxon>
        <taxon>Magnoliopsida</taxon>
        <taxon>eudicotyledons</taxon>
        <taxon>Gunneridae</taxon>
        <taxon>Pentapetalae</taxon>
        <taxon>rosids</taxon>
        <taxon>fabids</taxon>
        <taxon>Rosales</taxon>
        <taxon>Rosaceae</taxon>
        <taxon>Amygdaloideae</taxon>
        <taxon>Amygdaleae</taxon>
        <taxon>Prunus</taxon>
    </lineage>
</organism>
<protein>
    <submittedName>
        <fullName evidence="5">Transposable element protein</fullName>
    </submittedName>
</protein>
<feature type="domain" description="Integrase catalytic" evidence="4">
    <location>
        <begin position="135"/>
        <end position="309"/>
    </location>
</feature>
<dbReference type="GO" id="GO:0046872">
    <property type="term" value="F:metal ion binding"/>
    <property type="evidence" value="ECO:0007669"/>
    <property type="project" value="UniProtKB-KW"/>
</dbReference>
<evidence type="ECO:0000256" key="3">
    <source>
        <dbReference type="ARBA" id="ARBA00022801"/>
    </source>
</evidence>
<dbReference type="Pfam" id="PF00665">
    <property type="entry name" value="rve"/>
    <property type="match status" value="1"/>
</dbReference>
<name>A0A4Y1RX34_PRUDU</name>
<dbReference type="GO" id="GO:0008233">
    <property type="term" value="F:peptidase activity"/>
    <property type="evidence" value="ECO:0007669"/>
    <property type="project" value="UniProtKB-KW"/>
</dbReference>
<evidence type="ECO:0000256" key="1">
    <source>
        <dbReference type="ARBA" id="ARBA00022670"/>
    </source>
</evidence>
<dbReference type="AlphaFoldDB" id="A0A4Y1RX34"/>
<keyword evidence="1" id="KW-0645">Protease</keyword>
<reference evidence="5" key="1">
    <citation type="journal article" date="2019" name="Science">
        <title>Mutation of a bHLH transcription factor allowed almond domestication.</title>
        <authorList>
            <person name="Sanchez-Perez R."/>
            <person name="Pavan S."/>
            <person name="Mazzeo R."/>
            <person name="Moldovan C."/>
            <person name="Aiese Cigliano R."/>
            <person name="Del Cueto J."/>
            <person name="Ricciardi F."/>
            <person name="Lotti C."/>
            <person name="Ricciardi L."/>
            <person name="Dicenta F."/>
            <person name="Lopez-Marques R.L."/>
            <person name="Lindberg Moller B."/>
        </authorList>
    </citation>
    <scope>NUCLEOTIDE SEQUENCE</scope>
</reference>
<sequence>MTMISPDHVFVGNGKKVVVLAVGSVQLQLVSGFSLVLKDVAYVPSMRRNLISVSRLVREKFIFVFSEVGFILNFNKSEVGNARLWHKRLGHVSKKRMQYLVKEQILPPLDFSDFEECIEYIKGKMTNSRKLGSTRSLNLLEIIHTDICGPFPVPTIEGHRYFITFIDDFSRFCYIYLIQNKSSAFEVFKIFKTEVENQLDLKIKVLRSDMGGEYYGKYDEQGRHPSPLARFLQDCGIIAQYTNPETPQENGVSERRNRTLKDMVRSMICNTDLPKFLWGDAIKTANYILNRCPSKSVPKTPFELWNKRKPSLNHLHVWGCRAEAKVYNPELAKLDSKTVSCRVIGYADRSKGFRFYCPNYVNRIVETGKARFIEHDDNEGVNKDFVFEEEGEIGAEHVIVTNPVLPLPLNQMSSQTNASTESVIHDQDMEDLNGEENEPEAFENQQSTRDRRPNVLPYFVYLNEADFEGIEFEDPSNYKHAMATEYSEKWIEAMQSNNVWKLVEPRQGIKPIGCKWVFKTKKDSKGNIERHKARLVAKGFTQQEGVDYNETFSPVSTKDAFRIIMALLANFDLFLHQMDVKTSFLNGDLSEEIFMLQPEGFIEEGCKDLPRIFSQNPGEPFEIPDITRCRAHLLKTETFCRNFGRVSPINWTFPKIYTCIKTQFIFPTGSMHNKISCNSHKWPSAFH</sequence>
<gene>
    <name evidence="5" type="ORF">Prudu_021326</name>
</gene>
<dbReference type="PANTHER" id="PTHR42648">
    <property type="entry name" value="TRANSPOSASE, PUTATIVE-RELATED"/>
    <property type="match status" value="1"/>
</dbReference>
<evidence type="ECO:0000259" key="4">
    <source>
        <dbReference type="PROSITE" id="PS50994"/>
    </source>
</evidence>
<dbReference type="Gene3D" id="3.30.420.10">
    <property type="entry name" value="Ribonuclease H-like superfamily/Ribonuclease H"/>
    <property type="match status" value="1"/>
</dbReference>
<dbReference type="EMBL" id="AP019304">
    <property type="protein sequence ID" value="BBH08959.1"/>
    <property type="molecule type" value="Genomic_DNA"/>
</dbReference>
<dbReference type="PANTHER" id="PTHR42648:SF28">
    <property type="entry name" value="TRANSPOSON-ENCODED PROTEIN WITH RIBONUCLEASE H-LIKE AND RETROVIRUS ZINC FINGER-LIKE DOMAINS"/>
    <property type="match status" value="1"/>
</dbReference>
<dbReference type="Pfam" id="PF13976">
    <property type="entry name" value="gag_pre-integrs"/>
    <property type="match status" value="1"/>
</dbReference>
<dbReference type="Pfam" id="PF25597">
    <property type="entry name" value="SH3_retrovirus"/>
    <property type="match status" value="1"/>
</dbReference>
<dbReference type="InterPro" id="IPR001584">
    <property type="entry name" value="Integrase_cat-core"/>
</dbReference>
<dbReference type="InterPro" id="IPR025724">
    <property type="entry name" value="GAG-pre-integrase_dom"/>
</dbReference>
<dbReference type="GO" id="GO:0006508">
    <property type="term" value="P:proteolysis"/>
    <property type="evidence" value="ECO:0007669"/>
    <property type="project" value="UniProtKB-KW"/>
</dbReference>
<dbReference type="Pfam" id="PF07727">
    <property type="entry name" value="RVT_2"/>
    <property type="match status" value="1"/>
</dbReference>
<dbReference type="InterPro" id="IPR036397">
    <property type="entry name" value="RNaseH_sf"/>
</dbReference>